<dbReference type="Gene3D" id="2.70.130.10">
    <property type="entry name" value="Mannose-6-phosphate receptor binding domain"/>
    <property type="match status" value="1"/>
</dbReference>
<dbReference type="Pfam" id="PF12999">
    <property type="entry name" value="PRKCSH-like"/>
    <property type="match status" value="1"/>
</dbReference>
<feature type="compositionally biased region" description="Basic and acidic residues" evidence="6">
    <location>
        <begin position="348"/>
        <end position="370"/>
    </location>
</feature>
<comment type="caution">
    <text evidence="9">The sequence shown here is derived from an EMBL/GenBank/DDBJ whole genome shotgun (WGS) entry which is preliminary data.</text>
</comment>
<feature type="compositionally biased region" description="Basic and acidic residues" evidence="6">
    <location>
        <begin position="249"/>
        <end position="271"/>
    </location>
</feature>
<evidence type="ECO:0000259" key="8">
    <source>
        <dbReference type="PROSITE" id="PS51914"/>
    </source>
</evidence>
<evidence type="ECO:0000256" key="4">
    <source>
        <dbReference type="ARBA" id="ARBA00023157"/>
    </source>
</evidence>
<evidence type="ECO:0000256" key="1">
    <source>
        <dbReference type="ARBA" id="ARBA00022387"/>
    </source>
</evidence>
<dbReference type="InterPro" id="IPR028146">
    <property type="entry name" value="PRKCSH_N"/>
</dbReference>
<dbReference type="PANTHER" id="PTHR12630:SF1">
    <property type="entry name" value="GLUCOSIDASE 2 SUBUNIT BETA"/>
    <property type="match status" value="1"/>
</dbReference>
<organism evidence="9 10">
    <name type="scientific">Carex littledalei</name>
    <dbReference type="NCBI Taxonomy" id="544730"/>
    <lineage>
        <taxon>Eukaryota</taxon>
        <taxon>Viridiplantae</taxon>
        <taxon>Streptophyta</taxon>
        <taxon>Embryophyta</taxon>
        <taxon>Tracheophyta</taxon>
        <taxon>Spermatophyta</taxon>
        <taxon>Magnoliopsida</taxon>
        <taxon>Liliopsida</taxon>
        <taxon>Poales</taxon>
        <taxon>Cyperaceae</taxon>
        <taxon>Cyperoideae</taxon>
        <taxon>Cariceae</taxon>
        <taxon>Carex</taxon>
        <taxon>Carex subgen. Euthyceras</taxon>
    </lineage>
</organism>
<dbReference type="InterPro" id="IPR009011">
    <property type="entry name" value="Man6P_isomerase_rcpt-bd_dom_sf"/>
</dbReference>
<gene>
    <name evidence="9" type="ORF">FCM35_KLT07131</name>
</gene>
<evidence type="ECO:0000256" key="6">
    <source>
        <dbReference type="SAM" id="MobiDB-lite"/>
    </source>
</evidence>
<dbReference type="Gene3D" id="4.10.400.10">
    <property type="entry name" value="Low-density Lipoprotein Receptor"/>
    <property type="match status" value="1"/>
</dbReference>
<dbReference type="GO" id="GO:0006491">
    <property type="term" value="P:N-glycan processing"/>
    <property type="evidence" value="ECO:0007669"/>
    <property type="project" value="TreeGrafter"/>
</dbReference>
<evidence type="ECO:0000313" key="9">
    <source>
        <dbReference type="EMBL" id="KAF3327013.1"/>
    </source>
</evidence>
<dbReference type="Proteomes" id="UP000623129">
    <property type="component" value="Unassembled WGS sequence"/>
</dbReference>
<dbReference type="OrthoDB" id="28322at2759"/>
<dbReference type="GO" id="GO:0017177">
    <property type="term" value="C:glucosidase II complex"/>
    <property type="evidence" value="ECO:0007669"/>
    <property type="project" value="TreeGrafter"/>
</dbReference>
<feature type="domain" description="MRH" evidence="8">
    <location>
        <begin position="522"/>
        <end position="617"/>
    </location>
</feature>
<name>A0A833VKN4_9POAL</name>
<feature type="compositionally biased region" description="Low complexity" evidence="6">
    <location>
        <begin position="309"/>
        <end position="318"/>
    </location>
</feature>
<keyword evidence="4" id="KW-1015">Disulfide bond</keyword>
<evidence type="ECO:0000256" key="5">
    <source>
        <dbReference type="SAM" id="Coils"/>
    </source>
</evidence>
<dbReference type="PROSITE" id="PS51914">
    <property type="entry name" value="MRH"/>
    <property type="match status" value="1"/>
</dbReference>
<dbReference type="Pfam" id="PF13015">
    <property type="entry name" value="PRKCSH_1"/>
    <property type="match status" value="1"/>
</dbReference>
<evidence type="ECO:0000256" key="2">
    <source>
        <dbReference type="ARBA" id="ARBA00022729"/>
    </source>
</evidence>
<evidence type="ECO:0000313" key="10">
    <source>
        <dbReference type="Proteomes" id="UP000623129"/>
    </source>
</evidence>
<proteinExistence type="predicted"/>
<feature type="compositionally biased region" description="Basic and acidic residues" evidence="6">
    <location>
        <begin position="215"/>
        <end position="225"/>
    </location>
</feature>
<feature type="compositionally biased region" description="Basic and acidic residues" evidence="6">
    <location>
        <begin position="391"/>
        <end position="405"/>
    </location>
</feature>
<reference evidence="9" key="1">
    <citation type="submission" date="2020-01" db="EMBL/GenBank/DDBJ databases">
        <title>Genome sequence of Kobresia littledalei, the first chromosome-level genome in the family Cyperaceae.</title>
        <authorList>
            <person name="Qu G."/>
        </authorList>
    </citation>
    <scope>NUCLEOTIDE SEQUENCE</scope>
    <source>
        <strain evidence="9">C.B.Clarke</strain>
        <tissue evidence="9">Leaf</tissue>
    </source>
</reference>
<dbReference type="InterPro" id="IPR044865">
    <property type="entry name" value="MRH_dom"/>
</dbReference>
<feature type="coiled-coil region" evidence="5">
    <location>
        <begin position="613"/>
        <end position="640"/>
    </location>
</feature>
<feature type="compositionally biased region" description="Acidic residues" evidence="6">
    <location>
        <begin position="406"/>
        <end position="416"/>
    </location>
</feature>
<feature type="region of interest" description="Disordered" evidence="6">
    <location>
        <begin position="215"/>
        <end position="448"/>
    </location>
</feature>
<feature type="compositionally biased region" description="Basic and acidic residues" evidence="6">
    <location>
        <begin position="417"/>
        <end position="445"/>
    </location>
</feature>
<feature type="compositionally biased region" description="Acidic residues" evidence="6">
    <location>
        <begin position="371"/>
        <end position="381"/>
    </location>
</feature>
<accession>A0A833VKN4</accession>
<feature type="compositionally biased region" description="Basic and acidic residues" evidence="6">
    <location>
        <begin position="232"/>
        <end position="241"/>
    </location>
</feature>
<protein>
    <recommendedName>
        <fullName evidence="1">Glucosidase 2 subunit beta</fullName>
    </recommendedName>
</protein>
<keyword evidence="5" id="KW-0175">Coiled coil</keyword>
<keyword evidence="10" id="KW-1185">Reference proteome</keyword>
<feature type="signal peptide" evidence="7">
    <location>
        <begin position="1"/>
        <end position="23"/>
    </location>
</feature>
<keyword evidence="3" id="KW-0256">Endoplasmic reticulum</keyword>
<dbReference type="PANTHER" id="PTHR12630">
    <property type="entry name" value="N-LINKED OLIGOSACCHARIDE PROCESSING"/>
    <property type="match status" value="1"/>
</dbReference>
<dbReference type="InterPro" id="IPR039794">
    <property type="entry name" value="Gtb1-like"/>
</dbReference>
<dbReference type="EMBL" id="SWLB01000017">
    <property type="protein sequence ID" value="KAF3327013.1"/>
    <property type="molecule type" value="Genomic_DNA"/>
</dbReference>
<dbReference type="InterPro" id="IPR036607">
    <property type="entry name" value="PRKCSH"/>
</dbReference>
<sequence>METNLRFSLLISLLCLIAITSLASIPLRDSLGISPQDESYYKAGVIKCKDGSKKFSRDQLNDEFCDCPDGTDEPGTSACPEGKFYCQNSGHAPLVVFSSRVNDGICDCCDGSDEYDGKVNCSNTCWEAGKVARDKLKKKIATYQDGLIIRNKEVEKAKLAIAKDEEELSKLTNEEKSLRELVAKLKEQKERIEKAENEEKLKKELEEKRLKEEAEKQAAKEKESIEASLQVESKDANEKVPEASTEVGENGKKTEVQHESASYDEHNEVLSRESPAQKFAKMTRNEDEETKPGNEDKLEHAQMPEQVSDDSSANAADAIHSEGQEHGSASTGGLSKEELGRLVASRWTGEKSAEKDVSPKDESQKVHTDDVAEPAEEEENYDSYNSDTEDDRYKYKDHEDEHKYDDEYDGDSDEEYSSDHADTADAADSYKSDDEYKSDHSEDTSTHGGLSWIDKIQQTVQHVLQSFNFFKTPVDLSDASRIKKEYDDLNSKLSKIQSRIHQLKEKNKHDFGNDKQFYSFYDQCFEYKENKYVYKVCPFKKATQNEGHSSTQLGRWDKFEDSYRTMVFANGDHCWNGPDRSLKVRLRCGLKNEVADVDEPSRCEYVAVLSTPAMCVEEKLKELKQKLADMNSSQQASHDEL</sequence>
<keyword evidence="2 7" id="KW-0732">Signal</keyword>
<feature type="chain" id="PRO_5032523121" description="Glucosidase 2 subunit beta" evidence="7">
    <location>
        <begin position="24"/>
        <end position="641"/>
    </location>
</feature>
<dbReference type="InterPro" id="IPR002172">
    <property type="entry name" value="LDrepeatLR_classA_rpt"/>
</dbReference>
<evidence type="ECO:0000256" key="7">
    <source>
        <dbReference type="SAM" id="SignalP"/>
    </source>
</evidence>
<dbReference type="SUPFAM" id="SSF50911">
    <property type="entry name" value="Mannose 6-phosphate receptor domain"/>
    <property type="match status" value="1"/>
</dbReference>
<dbReference type="AlphaFoldDB" id="A0A833VKN4"/>
<dbReference type="InterPro" id="IPR036055">
    <property type="entry name" value="LDL_receptor-like_sf"/>
</dbReference>
<feature type="coiled-coil region" evidence="5">
    <location>
        <begin position="479"/>
        <end position="506"/>
    </location>
</feature>
<dbReference type="CDD" id="cd00112">
    <property type="entry name" value="LDLa"/>
    <property type="match status" value="1"/>
</dbReference>
<evidence type="ECO:0000256" key="3">
    <source>
        <dbReference type="ARBA" id="ARBA00022824"/>
    </source>
</evidence>
<feature type="compositionally biased region" description="Basic and acidic residues" evidence="6">
    <location>
        <begin position="290"/>
        <end position="302"/>
    </location>
</feature>